<feature type="region of interest" description="Disordered" evidence="3">
    <location>
        <begin position="553"/>
        <end position="611"/>
    </location>
</feature>
<feature type="region of interest" description="Disordered" evidence="3">
    <location>
        <begin position="379"/>
        <end position="399"/>
    </location>
</feature>
<gene>
    <name evidence="5" type="ORF">LAME_0H05842G</name>
</gene>
<feature type="compositionally biased region" description="Basic and acidic residues" evidence="3">
    <location>
        <begin position="598"/>
        <end position="610"/>
    </location>
</feature>
<evidence type="ECO:0000313" key="5">
    <source>
        <dbReference type="EMBL" id="SCV02866.1"/>
    </source>
</evidence>
<dbReference type="AlphaFoldDB" id="A0A1G4KER7"/>
<dbReference type="InterPro" id="IPR008967">
    <property type="entry name" value="p53-like_TF_DNA-bd_sf"/>
</dbReference>
<proteinExistence type="predicted"/>
<accession>A0A1G4KER7</accession>
<dbReference type="PANTHER" id="PTHR35144:SF2">
    <property type="entry name" value="MEIOSIS-SPECIFIC TRANSCRIPTION FACTOR NDT80"/>
    <property type="match status" value="1"/>
</dbReference>
<feature type="compositionally biased region" description="Basic and acidic residues" evidence="3">
    <location>
        <begin position="1"/>
        <end position="14"/>
    </location>
</feature>
<keyword evidence="6" id="KW-1185">Reference proteome</keyword>
<dbReference type="InterPro" id="IPR037141">
    <property type="entry name" value="NDT80_DNA-bd_dom_sf"/>
</dbReference>
<feature type="DNA-binding region" description="NDT80" evidence="2">
    <location>
        <begin position="76"/>
        <end position="381"/>
    </location>
</feature>
<dbReference type="PROSITE" id="PS51517">
    <property type="entry name" value="NDT80"/>
    <property type="match status" value="1"/>
</dbReference>
<evidence type="ECO:0000313" key="6">
    <source>
        <dbReference type="Proteomes" id="UP000191144"/>
    </source>
</evidence>
<dbReference type="PANTHER" id="PTHR35144">
    <property type="entry name" value="MEIOSIS-SPECIFIC TRANSCRIPTION FACTOR NDT80"/>
    <property type="match status" value="1"/>
</dbReference>
<feature type="domain" description="NDT80" evidence="4">
    <location>
        <begin position="76"/>
        <end position="381"/>
    </location>
</feature>
<dbReference type="Proteomes" id="UP000191144">
    <property type="component" value="Chromosome H"/>
</dbReference>
<dbReference type="Gene3D" id="2.60.40.1390">
    <property type="entry name" value="NDT80 DNA-binding domain"/>
    <property type="match status" value="1"/>
</dbReference>
<feature type="compositionally biased region" description="Basic residues" evidence="3">
    <location>
        <begin position="15"/>
        <end position="36"/>
    </location>
</feature>
<dbReference type="InterPro" id="IPR052605">
    <property type="entry name" value="Fungal_trans_regulator"/>
</dbReference>
<evidence type="ECO:0000256" key="3">
    <source>
        <dbReference type="SAM" id="MobiDB-lite"/>
    </source>
</evidence>
<name>A0A1G4KER7_9SACH</name>
<organism evidence="5 6">
    <name type="scientific">Lachancea meyersii CBS 8951</name>
    <dbReference type="NCBI Taxonomy" id="1266667"/>
    <lineage>
        <taxon>Eukaryota</taxon>
        <taxon>Fungi</taxon>
        <taxon>Dikarya</taxon>
        <taxon>Ascomycota</taxon>
        <taxon>Saccharomycotina</taxon>
        <taxon>Saccharomycetes</taxon>
        <taxon>Saccharomycetales</taxon>
        <taxon>Saccharomycetaceae</taxon>
        <taxon>Lachancea</taxon>
    </lineage>
</organism>
<dbReference type="Pfam" id="PF05224">
    <property type="entry name" value="NDT80_PhoG"/>
    <property type="match status" value="1"/>
</dbReference>
<protein>
    <submittedName>
        <fullName evidence="5">LAME_0H05842g1_1</fullName>
    </submittedName>
</protein>
<dbReference type="EMBL" id="LT598480">
    <property type="protein sequence ID" value="SCV02866.1"/>
    <property type="molecule type" value="Genomic_DNA"/>
</dbReference>
<reference evidence="6" key="1">
    <citation type="submission" date="2016-03" db="EMBL/GenBank/DDBJ databases">
        <authorList>
            <person name="Devillers Hugo."/>
        </authorList>
    </citation>
    <scope>NUCLEOTIDE SEQUENCE [LARGE SCALE GENOMIC DNA]</scope>
</reference>
<feature type="compositionally biased region" description="Basic and acidic residues" evidence="3">
    <location>
        <begin position="385"/>
        <end position="399"/>
    </location>
</feature>
<evidence type="ECO:0000256" key="2">
    <source>
        <dbReference type="PROSITE-ProRule" id="PRU00850"/>
    </source>
</evidence>
<dbReference type="GO" id="GO:0003700">
    <property type="term" value="F:DNA-binding transcription factor activity"/>
    <property type="evidence" value="ECO:0007669"/>
    <property type="project" value="UniProtKB-UniRule"/>
</dbReference>
<feature type="compositionally biased region" description="Polar residues" evidence="3">
    <location>
        <begin position="60"/>
        <end position="83"/>
    </location>
</feature>
<sequence>MYHEESRKLEEPHTKSRAKPRSHRKVVGRRAGKRAAQRMNMALGDDDDDDDENEDENETAHNSDFVTCSSPFKDQKQTSNSEPLDSDQDLGHAQAQLEKRKIKIAPRSTLQFKVGPDFKEGATYCQVVCSTTKLPVHFVLTPRIDRGFDNIDNQWIGYKRNYFTLVTSFEVVGVQTGDFLLKSYQVTGLLGSKPVEVKYFAVRLVAICTEDESPVTLVQHTAKRDKGPQFEPPILPLVPAPLPTHQIIREASNVRNEAKMRKYDHLFYLNRFSDFPYTPEDDLVSSYPENRIRKVARYERVQFSSSINAKKNATQTKHFQLKVILGCVINETRLHPDFFRNLEGRACFVENRSSTFVPITEMITPPLVIRGRSPSNYYGTNAANLDDKKGEQTTRTRSPEYCDQKPDMWHETSAKALNSTFKVCGYQYGSQEHEFAPSDITNKRGLANTSLPHLTPRLSLSSLARPDVRVDLQTMSCIEALMLKKPAGCTDNGALRKDLDRYPKLQQQPIVGMKDIELAPLLRLASSHCDRNLGFTHESFNLGMGSFISGFPPIQHDSTSKQSAEKKRKLNKKTPLSKSSPPDEQIAAGPEDVTETSLVEHHSPNDKDGAMRQARGFLSLSRAGGRANPMDISFCLNLSTDPNVKTLARPSTSRRGLVSRQLLTSNAKPSDIFGSNEFFDEPSFYRH</sequence>
<dbReference type="GO" id="GO:0003677">
    <property type="term" value="F:DNA binding"/>
    <property type="evidence" value="ECO:0007669"/>
    <property type="project" value="UniProtKB-KW"/>
</dbReference>
<evidence type="ECO:0000259" key="4">
    <source>
        <dbReference type="PROSITE" id="PS51517"/>
    </source>
</evidence>
<keyword evidence="1 2" id="KW-0238">DNA-binding</keyword>
<dbReference type="GO" id="GO:0051321">
    <property type="term" value="P:meiotic cell cycle"/>
    <property type="evidence" value="ECO:0007669"/>
    <property type="project" value="TreeGrafter"/>
</dbReference>
<dbReference type="OrthoDB" id="2288358at2759"/>
<feature type="region of interest" description="Disordered" evidence="3">
    <location>
        <begin position="1"/>
        <end position="90"/>
    </location>
</feature>
<feature type="compositionally biased region" description="Acidic residues" evidence="3">
    <location>
        <begin position="44"/>
        <end position="57"/>
    </location>
</feature>
<evidence type="ECO:0000256" key="1">
    <source>
        <dbReference type="ARBA" id="ARBA00023125"/>
    </source>
</evidence>
<dbReference type="GO" id="GO:0045944">
    <property type="term" value="P:positive regulation of transcription by RNA polymerase II"/>
    <property type="evidence" value="ECO:0007669"/>
    <property type="project" value="TreeGrafter"/>
</dbReference>
<dbReference type="SUPFAM" id="SSF49417">
    <property type="entry name" value="p53-like transcription factors"/>
    <property type="match status" value="1"/>
</dbReference>
<dbReference type="InterPro" id="IPR024061">
    <property type="entry name" value="NDT80_DNA-bd_dom"/>
</dbReference>
<dbReference type="FunFam" id="2.60.40.1390:FF:000005">
    <property type="entry name" value="Meiosis-specific transcription factor NDT80"/>
    <property type="match status" value="1"/>
</dbReference>
<dbReference type="GO" id="GO:0000228">
    <property type="term" value="C:nuclear chromosome"/>
    <property type="evidence" value="ECO:0007669"/>
    <property type="project" value="TreeGrafter"/>
</dbReference>